<evidence type="ECO:0000256" key="2">
    <source>
        <dbReference type="ARBA" id="ARBA00022692"/>
    </source>
</evidence>
<feature type="domain" description="TMEM205-like" evidence="6">
    <location>
        <begin position="44"/>
        <end position="146"/>
    </location>
</feature>
<dbReference type="PANTHER" id="PTHR47652:SF3">
    <property type="entry name" value="MITOCHONDRIAL IMPORT INNER MEMBRANE TRANSLOCASE SUBUNIT TIM44"/>
    <property type="match status" value="1"/>
</dbReference>
<reference evidence="7" key="1">
    <citation type="journal article" date="2023" name="bioRxiv">
        <title>Improved chromosome-level genome assembly for marigold (Tagetes erecta).</title>
        <authorList>
            <person name="Jiang F."/>
            <person name="Yuan L."/>
            <person name="Wang S."/>
            <person name="Wang H."/>
            <person name="Xu D."/>
            <person name="Wang A."/>
            <person name="Fan W."/>
        </authorList>
    </citation>
    <scope>NUCLEOTIDE SEQUENCE</scope>
    <source>
        <strain evidence="7">WSJ</strain>
        <tissue evidence="7">Leaf</tissue>
    </source>
</reference>
<evidence type="ECO:0000256" key="4">
    <source>
        <dbReference type="ARBA" id="ARBA00023136"/>
    </source>
</evidence>
<dbReference type="EMBL" id="JAUHHV010000006">
    <property type="protein sequence ID" value="KAK1422180.1"/>
    <property type="molecule type" value="Genomic_DNA"/>
</dbReference>
<dbReference type="PANTHER" id="PTHR47652">
    <property type="entry name" value="MITOCHONDRIAL IMPORT INNER MEMBRANE TRANSLOCASE SUBUNIT TIM44"/>
    <property type="match status" value="1"/>
</dbReference>
<comment type="caution">
    <text evidence="7">The sequence shown here is derived from an EMBL/GenBank/DDBJ whole genome shotgun (WGS) entry which is preliminary data.</text>
</comment>
<sequence>MGETSLNDIVYKLKEFVYDFTRYVYDHIYRKKIGLSVVGLIHILGFSTAYGMGLWVTFVSSLILGRCLSRQMFGVVQSRMFTVYYKAMTYCVSAALFGHLAGLKSAVLSDRTGLFQSACLASSLLMVLMNLMWLEPESTRVMYERMKNEKEEGKGVGVVVSTNDGIADGASSVDGGGGTTVVRSAPSVVVESQDVLRLNEKLKRLNLYTSTLNMLTLMVLTWHLVYLGQRLQE</sequence>
<evidence type="ECO:0000256" key="3">
    <source>
        <dbReference type="ARBA" id="ARBA00022989"/>
    </source>
</evidence>
<evidence type="ECO:0000256" key="1">
    <source>
        <dbReference type="ARBA" id="ARBA00004370"/>
    </source>
</evidence>
<feature type="transmembrane region" description="Helical" evidence="5">
    <location>
        <begin position="83"/>
        <end position="102"/>
    </location>
</feature>
<protein>
    <recommendedName>
        <fullName evidence="6">TMEM205-like domain-containing protein</fullName>
    </recommendedName>
</protein>
<feature type="transmembrane region" description="Helical" evidence="5">
    <location>
        <begin position="114"/>
        <end position="134"/>
    </location>
</feature>
<evidence type="ECO:0000256" key="5">
    <source>
        <dbReference type="SAM" id="Phobius"/>
    </source>
</evidence>
<gene>
    <name evidence="7" type="ORF">QVD17_25124</name>
</gene>
<proteinExistence type="predicted"/>
<dbReference type="Proteomes" id="UP001229421">
    <property type="component" value="Unassembled WGS sequence"/>
</dbReference>
<keyword evidence="4 5" id="KW-0472">Membrane</keyword>
<name>A0AAD8KFT2_TARER</name>
<dbReference type="InterPro" id="IPR025423">
    <property type="entry name" value="TMEM205-like"/>
</dbReference>
<evidence type="ECO:0000259" key="6">
    <source>
        <dbReference type="Pfam" id="PF13664"/>
    </source>
</evidence>
<comment type="subcellular location">
    <subcellularLocation>
        <location evidence="1">Membrane</location>
    </subcellularLocation>
</comment>
<evidence type="ECO:0000313" key="8">
    <source>
        <dbReference type="Proteomes" id="UP001229421"/>
    </source>
</evidence>
<keyword evidence="3 5" id="KW-1133">Transmembrane helix</keyword>
<organism evidence="7 8">
    <name type="scientific">Tagetes erecta</name>
    <name type="common">African marigold</name>
    <dbReference type="NCBI Taxonomy" id="13708"/>
    <lineage>
        <taxon>Eukaryota</taxon>
        <taxon>Viridiplantae</taxon>
        <taxon>Streptophyta</taxon>
        <taxon>Embryophyta</taxon>
        <taxon>Tracheophyta</taxon>
        <taxon>Spermatophyta</taxon>
        <taxon>Magnoliopsida</taxon>
        <taxon>eudicotyledons</taxon>
        <taxon>Gunneridae</taxon>
        <taxon>Pentapetalae</taxon>
        <taxon>asterids</taxon>
        <taxon>campanulids</taxon>
        <taxon>Asterales</taxon>
        <taxon>Asteraceae</taxon>
        <taxon>Asteroideae</taxon>
        <taxon>Heliantheae alliance</taxon>
        <taxon>Tageteae</taxon>
        <taxon>Tagetes</taxon>
    </lineage>
</organism>
<feature type="transmembrane region" description="Helical" evidence="5">
    <location>
        <begin position="205"/>
        <end position="225"/>
    </location>
</feature>
<keyword evidence="8" id="KW-1185">Reference proteome</keyword>
<dbReference type="Pfam" id="PF13664">
    <property type="entry name" value="DUF4149"/>
    <property type="match status" value="1"/>
</dbReference>
<accession>A0AAD8KFT2</accession>
<dbReference type="GO" id="GO:0016020">
    <property type="term" value="C:membrane"/>
    <property type="evidence" value="ECO:0007669"/>
    <property type="project" value="UniProtKB-SubCell"/>
</dbReference>
<dbReference type="AlphaFoldDB" id="A0AAD8KFT2"/>
<feature type="transmembrane region" description="Helical" evidence="5">
    <location>
        <begin position="40"/>
        <end position="63"/>
    </location>
</feature>
<keyword evidence="2 5" id="KW-0812">Transmembrane</keyword>
<evidence type="ECO:0000313" key="7">
    <source>
        <dbReference type="EMBL" id="KAK1422180.1"/>
    </source>
</evidence>